<proteinExistence type="predicted"/>
<evidence type="ECO:0000256" key="1">
    <source>
        <dbReference type="ARBA" id="ARBA00004167"/>
    </source>
</evidence>
<comment type="caution">
    <text evidence="7">The sequence shown here is derived from an EMBL/GenBank/DDBJ whole genome shotgun (WGS) entry which is preliminary data.</text>
</comment>
<dbReference type="PANTHER" id="PTHR45631:SF212">
    <property type="entry name" value="PROTEIN KINASE DOMAIN-CONTAINING PROTEIN"/>
    <property type="match status" value="1"/>
</dbReference>
<name>A0AAV8SV72_9ROSI</name>
<dbReference type="Pfam" id="PF12819">
    <property type="entry name" value="Malectin_like"/>
    <property type="match status" value="1"/>
</dbReference>
<dbReference type="InterPro" id="IPR024788">
    <property type="entry name" value="Malectin-like_Carb-bd_dom"/>
</dbReference>
<dbReference type="Proteomes" id="UP001159364">
    <property type="component" value="Linkage Group LG09"/>
</dbReference>
<reference evidence="7 8" key="1">
    <citation type="submission" date="2021-09" db="EMBL/GenBank/DDBJ databases">
        <title>Genomic insights and catalytic innovation underlie evolution of tropane alkaloids biosynthesis.</title>
        <authorList>
            <person name="Wang Y.-J."/>
            <person name="Tian T."/>
            <person name="Huang J.-P."/>
            <person name="Huang S.-X."/>
        </authorList>
    </citation>
    <scope>NUCLEOTIDE SEQUENCE [LARGE SCALE GENOMIC DNA]</scope>
    <source>
        <strain evidence="7">KIB-2018</strain>
        <tissue evidence="7">Leaf</tissue>
    </source>
</reference>
<evidence type="ECO:0000256" key="5">
    <source>
        <dbReference type="ARBA" id="ARBA00023136"/>
    </source>
</evidence>
<evidence type="ECO:0000259" key="6">
    <source>
        <dbReference type="Pfam" id="PF12819"/>
    </source>
</evidence>
<keyword evidence="8" id="KW-1185">Reference proteome</keyword>
<keyword evidence="2" id="KW-0812">Transmembrane</keyword>
<keyword evidence="5" id="KW-0472">Membrane</keyword>
<keyword evidence="4" id="KW-1133">Transmembrane helix</keyword>
<gene>
    <name evidence="7" type="ORF">K2173_024478</name>
</gene>
<evidence type="ECO:0000313" key="8">
    <source>
        <dbReference type="Proteomes" id="UP001159364"/>
    </source>
</evidence>
<dbReference type="EMBL" id="JAIWQS010000009">
    <property type="protein sequence ID" value="KAJ8755933.1"/>
    <property type="molecule type" value="Genomic_DNA"/>
</dbReference>
<sequence length="148" mass="17116">MTCVVGKIPLYPHSNETFMENTYKYKDDPYDRSWSPMDDTDWALVNSSMLDIGMQEDNDNNKVPVEMFRTAAVPGTNQSSVSYSCTDYSNCYDLYVNFYFVQIEKILPGQQRKFSITVNGEDYGAFTLENSKPLTVRSNKSRRVVEFY</sequence>
<dbReference type="AlphaFoldDB" id="A0AAV8SV72"/>
<evidence type="ECO:0000256" key="4">
    <source>
        <dbReference type="ARBA" id="ARBA00022989"/>
    </source>
</evidence>
<comment type="subcellular location">
    <subcellularLocation>
        <location evidence="1">Membrane</location>
        <topology evidence="1">Single-pass membrane protein</topology>
    </subcellularLocation>
</comment>
<feature type="domain" description="Malectin-like" evidence="6">
    <location>
        <begin position="22"/>
        <end position="136"/>
    </location>
</feature>
<dbReference type="GO" id="GO:0016020">
    <property type="term" value="C:membrane"/>
    <property type="evidence" value="ECO:0007669"/>
    <property type="project" value="UniProtKB-SubCell"/>
</dbReference>
<keyword evidence="3" id="KW-0732">Signal</keyword>
<organism evidence="7 8">
    <name type="scientific">Erythroxylum novogranatense</name>
    <dbReference type="NCBI Taxonomy" id="1862640"/>
    <lineage>
        <taxon>Eukaryota</taxon>
        <taxon>Viridiplantae</taxon>
        <taxon>Streptophyta</taxon>
        <taxon>Embryophyta</taxon>
        <taxon>Tracheophyta</taxon>
        <taxon>Spermatophyta</taxon>
        <taxon>Magnoliopsida</taxon>
        <taxon>eudicotyledons</taxon>
        <taxon>Gunneridae</taxon>
        <taxon>Pentapetalae</taxon>
        <taxon>rosids</taxon>
        <taxon>fabids</taxon>
        <taxon>Malpighiales</taxon>
        <taxon>Erythroxylaceae</taxon>
        <taxon>Erythroxylum</taxon>
    </lineage>
</organism>
<protein>
    <recommendedName>
        <fullName evidence="6">Malectin-like domain-containing protein</fullName>
    </recommendedName>
</protein>
<evidence type="ECO:0000256" key="2">
    <source>
        <dbReference type="ARBA" id="ARBA00022692"/>
    </source>
</evidence>
<evidence type="ECO:0000256" key="3">
    <source>
        <dbReference type="ARBA" id="ARBA00022729"/>
    </source>
</evidence>
<dbReference type="PANTHER" id="PTHR45631">
    <property type="entry name" value="OS07G0107800 PROTEIN-RELATED"/>
    <property type="match status" value="1"/>
</dbReference>
<evidence type="ECO:0000313" key="7">
    <source>
        <dbReference type="EMBL" id="KAJ8755933.1"/>
    </source>
</evidence>
<accession>A0AAV8SV72</accession>